<dbReference type="EMBL" id="SMCO01000001">
    <property type="protein sequence ID" value="TCV90516.1"/>
    <property type="molecule type" value="Genomic_DNA"/>
</dbReference>
<organism evidence="2 3">
    <name type="scientific">Sulfurirhabdus autotrophica</name>
    <dbReference type="NCBI Taxonomy" id="1706046"/>
    <lineage>
        <taxon>Bacteria</taxon>
        <taxon>Pseudomonadati</taxon>
        <taxon>Pseudomonadota</taxon>
        <taxon>Betaproteobacteria</taxon>
        <taxon>Nitrosomonadales</taxon>
        <taxon>Sulfuricellaceae</taxon>
        <taxon>Sulfurirhabdus</taxon>
    </lineage>
</organism>
<sequence>MNASHLLRVNLKRYFVVTVLLLPTAAVAIPCNTGLIGTASTCGISLLSAGSSDFHWQLANPYPTAPSGALINGSVVLPTLSFSPVFANVNAGSWMLNGPDSGWVVPSASFHTEFGGQYVYQTTFTGANPFGGRYSSDNELLGVFLNNTLLPGFPLNGPADSGNWTSFIIGSGLNTGSNTLDFVVRNRGVGGIDSNSTVTGFRAEFAAVPVPAAVWLLASGLLGLIGVTRCKIT</sequence>
<dbReference type="Proteomes" id="UP000295367">
    <property type="component" value="Unassembled WGS sequence"/>
</dbReference>
<reference evidence="2 3" key="1">
    <citation type="submission" date="2019-03" db="EMBL/GenBank/DDBJ databases">
        <title>Genomic Encyclopedia of Type Strains, Phase IV (KMG-IV): sequencing the most valuable type-strain genomes for metagenomic binning, comparative biology and taxonomic classification.</title>
        <authorList>
            <person name="Goeker M."/>
        </authorList>
    </citation>
    <scope>NUCLEOTIDE SEQUENCE [LARGE SCALE GENOMIC DNA]</scope>
    <source>
        <strain evidence="2 3">DSM 100309</strain>
    </source>
</reference>
<name>A0A4R3YEJ6_9PROT</name>
<evidence type="ECO:0000256" key="1">
    <source>
        <dbReference type="SAM" id="Phobius"/>
    </source>
</evidence>
<keyword evidence="1" id="KW-1133">Transmembrane helix</keyword>
<gene>
    <name evidence="2" type="ORF">EDC63_101489</name>
</gene>
<protein>
    <submittedName>
        <fullName evidence="2">Putative secreted protein</fullName>
    </submittedName>
</protein>
<comment type="caution">
    <text evidence="2">The sequence shown here is derived from an EMBL/GenBank/DDBJ whole genome shotgun (WGS) entry which is preliminary data.</text>
</comment>
<keyword evidence="3" id="KW-1185">Reference proteome</keyword>
<dbReference type="AlphaFoldDB" id="A0A4R3YEJ6"/>
<keyword evidence="1" id="KW-0812">Transmembrane</keyword>
<keyword evidence="1" id="KW-0472">Membrane</keyword>
<evidence type="ECO:0000313" key="2">
    <source>
        <dbReference type="EMBL" id="TCV90516.1"/>
    </source>
</evidence>
<feature type="transmembrane region" description="Helical" evidence="1">
    <location>
        <begin position="205"/>
        <end position="227"/>
    </location>
</feature>
<proteinExistence type="predicted"/>
<evidence type="ECO:0000313" key="3">
    <source>
        <dbReference type="Proteomes" id="UP000295367"/>
    </source>
</evidence>
<dbReference type="RefSeq" id="WP_132920873.1">
    <property type="nucleotide sequence ID" value="NZ_SMCO01000001.1"/>
</dbReference>
<accession>A0A4R3YEJ6</accession>